<dbReference type="EMBL" id="AHAM01000297">
    <property type="protein sequence ID" value="EHK52940.1"/>
    <property type="molecule type" value="Genomic_DNA"/>
</dbReference>
<gene>
    <name evidence="1" type="ORF">MAXJ12_32759</name>
</gene>
<dbReference type="PATRIC" id="fig|1107882.3.peg.6330"/>
<organism evidence="1 2">
    <name type="scientific">Mesorhizobium alhagi CCNWXJ12-2</name>
    <dbReference type="NCBI Taxonomy" id="1107882"/>
    <lineage>
        <taxon>Bacteria</taxon>
        <taxon>Pseudomonadati</taxon>
        <taxon>Pseudomonadota</taxon>
        <taxon>Alphaproteobacteria</taxon>
        <taxon>Hyphomicrobiales</taxon>
        <taxon>Phyllobacteriaceae</taxon>
        <taxon>Allomesorhizobium</taxon>
    </lineage>
</organism>
<protein>
    <submittedName>
        <fullName evidence="1">Uncharacterized protein</fullName>
    </submittedName>
</protein>
<proteinExistence type="predicted"/>
<accession>H0I254</accession>
<evidence type="ECO:0000313" key="2">
    <source>
        <dbReference type="Proteomes" id="UP000003250"/>
    </source>
</evidence>
<evidence type="ECO:0000313" key="1">
    <source>
        <dbReference type="EMBL" id="EHK52940.1"/>
    </source>
</evidence>
<sequence length="61" mass="6673">MPVTGFALDMAMSEDGRTMVALLTVESGELAFEFAVNEDGAEAMIENLQQFLDMVQDARTN</sequence>
<dbReference type="AlphaFoldDB" id="H0I254"/>
<keyword evidence="2" id="KW-1185">Reference proteome</keyword>
<reference evidence="1 2" key="1">
    <citation type="journal article" date="2012" name="J. Bacteriol.">
        <title>Draft Genome Sequence of Mesorhizobium alhagi CCNWXJ12-2T, a Novel Salt-Resistant Species Isolated from the Desert of Northwestern China.</title>
        <authorList>
            <person name="Zhou M."/>
            <person name="Chen W."/>
            <person name="Chen H."/>
            <person name="Wei G."/>
        </authorList>
    </citation>
    <scope>NUCLEOTIDE SEQUENCE [LARGE SCALE GENOMIC DNA]</scope>
    <source>
        <strain evidence="1 2">CCNWXJ12-2</strain>
    </source>
</reference>
<name>H0I254_9HYPH</name>
<dbReference type="Proteomes" id="UP000003250">
    <property type="component" value="Unassembled WGS sequence"/>
</dbReference>